<gene>
    <name evidence="1" type="ORF">AQUCO_03200080v1</name>
</gene>
<dbReference type="Proteomes" id="UP000230069">
    <property type="component" value="Unassembled WGS sequence"/>
</dbReference>
<keyword evidence="2" id="KW-1185">Reference proteome</keyword>
<sequence length="75" mass="8466">MKSFFSLSTTVTVLRSEYALRSKLAITLSISLLNCINPYCFSLFIIRKLICCCYLCILLNFVAQNSENFKGPSTV</sequence>
<name>A0A2G5D016_AQUCA</name>
<organism evidence="1 2">
    <name type="scientific">Aquilegia coerulea</name>
    <name type="common">Rocky mountain columbine</name>
    <dbReference type="NCBI Taxonomy" id="218851"/>
    <lineage>
        <taxon>Eukaryota</taxon>
        <taxon>Viridiplantae</taxon>
        <taxon>Streptophyta</taxon>
        <taxon>Embryophyta</taxon>
        <taxon>Tracheophyta</taxon>
        <taxon>Spermatophyta</taxon>
        <taxon>Magnoliopsida</taxon>
        <taxon>Ranunculales</taxon>
        <taxon>Ranunculaceae</taxon>
        <taxon>Thalictroideae</taxon>
        <taxon>Aquilegia</taxon>
    </lineage>
</organism>
<proteinExistence type="predicted"/>
<dbReference type="EMBL" id="KZ305049">
    <property type="protein sequence ID" value="PIA36861.1"/>
    <property type="molecule type" value="Genomic_DNA"/>
</dbReference>
<evidence type="ECO:0000313" key="2">
    <source>
        <dbReference type="Proteomes" id="UP000230069"/>
    </source>
</evidence>
<reference evidence="1 2" key="1">
    <citation type="submission" date="2017-09" db="EMBL/GenBank/DDBJ databases">
        <title>WGS assembly of Aquilegia coerulea Goldsmith.</title>
        <authorList>
            <person name="Hodges S."/>
            <person name="Kramer E."/>
            <person name="Nordborg M."/>
            <person name="Tomkins J."/>
            <person name="Borevitz J."/>
            <person name="Derieg N."/>
            <person name="Yan J."/>
            <person name="Mihaltcheva S."/>
            <person name="Hayes R.D."/>
            <person name="Rokhsar D."/>
        </authorList>
    </citation>
    <scope>NUCLEOTIDE SEQUENCE [LARGE SCALE GENOMIC DNA]</scope>
    <source>
        <strain evidence="2">cv. Goldsmith</strain>
    </source>
</reference>
<dbReference type="InParanoid" id="A0A2G5D016"/>
<dbReference type="AlphaFoldDB" id="A0A2G5D016"/>
<evidence type="ECO:0000313" key="1">
    <source>
        <dbReference type="EMBL" id="PIA36861.1"/>
    </source>
</evidence>
<protein>
    <submittedName>
        <fullName evidence="1">Uncharacterized protein</fullName>
    </submittedName>
</protein>
<accession>A0A2G5D016</accession>